<evidence type="ECO:0000259" key="1">
    <source>
        <dbReference type="SMART" id="SM01321"/>
    </source>
</evidence>
<evidence type="ECO:0000313" key="7">
    <source>
        <dbReference type="EMBL" id="AOX01908.1"/>
    </source>
</evidence>
<accession>A0A1D8TW92</accession>
<dbReference type="KEGG" id="mpro:BJP34_32120"/>
<evidence type="ECO:0000313" key="5">
    <source>
        <dbReference type="EMBL" id="AOX01144.1"/>
    </source>
</evidence>
<dbReference type="KEGG" id="mpro:BJP34_18365"/>
<dbReference type="NCBIfam" id="NF033573">
    <property type="entry name" value="transpos_IS200"/>
    <property type="match status" value="1"/>
</dbReference>
<dbReference type="EMBL" id="CP017599">
    <property type="protein sequence ID" value="AOX01144.1"/>
    <property type="molecule type" value="Genomic_DNA"/>
</dbReference>
<reference evidence="10" key="1">
    <citation type="submission" date="2016-10" db="EMBL/GenBank/DDBJ databases">
        <title>Comparative genomics uncovers the prolific and rare metabolic potential of the cyanobacterial genus Moorea.</title>
        <authorList>
            <person name="Leao T."/>
            <person name="Castelao G."/>
            <person name="Korobeynikov A."/>
            <person name="Monroe E.A."/>
            <person name="Podell S."/>
            <person name="Glukhov E."/>
            <person name="Allen E."/>
            <person name="Gerwick W.H."/>
            <person name="Gerwick L."/>
        </authorList>
    </citation>
    <scope>NUCLEOTIDE SEQUENCE [LARGE SCALE GENOMIC DNA]</scope>
    <source>
        <strain evidence="10">PAL-8-15-08-1</strain>
    </source>
</reference>
<sequence>MSTAFRSFAHTVSLIKIHIVFVTKYRHPVITGDIEEDILDLAKSICEKNNCILEDAKADLGTNDHIHLLIDLAPKVSISKLCNTLKTVTSREIRKRYAKELAPYYWKPVFWKRGFSAVSCGGAPLSVLKQYIENQGYDD</sequence>
<dbReference type="PANTHER" id="PTHR33360:SF2">
    <property type="entry name" value="TRANSPOSASE FOR INSERTION SEQUENCE ELEMENT IS200"/>
    <property type="match status" value="1"/>
</dbReference>
<evidence type="ECO:0000313" key="6">
    <source>
        <dbReference type="EMBL" id="AOX01410.1"/>
    </source>
</evidence>
<dbReference type="EMBL" id="CP017599">
    <property type="protein sequence ID" value="AOW98440.1"/>
    <property type="molecule type" value="Genomic_DNA"/>
</dbReference>
<evidence type="ECO:0000313" key="10">
    <source>
        <dbReference type="Proteomes" id="UP000177870"/>
    </source>
</evidence>
<dbReference type="GO" id="GO:0006313">
    <property type="term" value="P:DNA transposition"/>
    <property type="evidence" value="ECO:0007669"/>
    <property type="project" value="InterPro"/>
</dbReference>
<evidence type="ECO:0000313" key="4">
    <source>
        <dbReference type="EMBL" id="AOX00537.1"/>
    </source>
</evidence>
<dbReference type="EMBL" id="CP017599">
    <property type="protein sequence ID" value="AOW99815.1"/>
    <property type="molecule type" value="Genomic_DNA"/>
</dbReference>
<dbReference type="KEGG" id="mpro:BJP34_30140"/>
<dbReference type="KEGG" id="mpro:BJP34_22950"/>
<dbReference type="Pfam" id="PF01797">
    <property type="entry name" value="Y1_Tnp"/>
    <property type="match status" value="1"/>
</dbReference>
<dbReference type="EMBL" id="CP017599">
    <property type="protein sequence ID" value="AOX01410.1"/>
    <property type="molecule type" value="Genomic_DNA"/>
</dbReference>
<gene>
    <name evidence="2" type="ORF">BJP34_02360</name>
    <name evidence="3" type="ORF">BJP34_10445</name>
    <name evidence="4" type="ORF">BJP34_14760</name>
    <name evidence="5" type="ORF">BJP34_18365</name>
    <name evidence="6" type="ORF">BJP34_19950</name>
    <name evidence="7" type="ORF">BJP34_22950</name>
    <name evidence="8" type="ORF">BJP34_30140</name>
    <name evidence="9" type="ORF">BJP34_32120</name>
</gene>
<name>A0A1D8TW92_9CYAN</name>
<dbReference type="InterPro" id="IPR002686">
    <property type="entry name" value="Transposase_17"/>
</dbReference>
<organism evidence="7 10">
    <name type="scientific">Moorena producens PAL-8-15-08-1</name>
    <dbReference type="NCBI Taxonomy" id="1458985"/>
    <lineage>
        <taxon>Bacteria</taxon>
        <taxon>Bacillati</taxon>
        <taxon>Cyanobacteriota</taxon>
        <taxon>Cyanophyceae</taxon>
        <taxon>Coleofasciculales</taxon>
        <taxon>Coleofasciculaceae</taxon>
        <taxon>Moorena</taxon>
    </lineage>
</organism>
<dbReference type="PANTHER" id="PTHR33360">
    <property type="entry name" value="TRANSPOSASE FOR INSERTION SEQUENCE ELEMENT IS200"/>
    <property type="match status" value="1"/>
</dbReference>
<dbReference type="Gene3D" id="3.30.70.1290">
    <property type="entry name" value="Transposase IS200-like"/>
    <property type="match status" value="1"/>
</dbReference>
<dbReference type="GO" id="GO:0003677">
    <property type="term" value="F:DNA binding"/>
    <property type="evidence" value="ECO:0007669"/>
    <property type="project" value="InterPro"/>
</dbReference>
<dbReference type="KEGG" id="mpro:BJP34_10445"/>
<dbReference type="EMBL" id="CP017599">
    <property type="protein sequence ID" value="AOX00537.1"/>
    <property type="molecule type" value="Genomic_DNA"/>
</dbReference>
<dbReference type="GO" id="GO:0004803">
    <property type="term" value="F:transposase activity"/>
    <property type="evidence" value="ECO:0007669"/>
    <property type="project" value="InterPro"/>
</dbReference>
<dbReference type="InterPro" id="IPR036515">
    <property type="entry name" value="Transposase_17_sf"/>
</dbReference>
<dbReference type="STRING" id="1458985.BJP34_02360"/>
<evidence type="ECO:0000313" key="3">
    <source>
        <dbReference type="EMBL" id="AOW99815.1"/>
    </source>
</evidence>
<dbReference type="KEGG" id="mpro:BJP34_14760"/>
<dbReference type="SMART" id="SM01321">
    <property type="entry name" value="Y1_Tnp"/>
    <property type="match status" value="1"/>
</dbReference>
<reference evidence="7" key="2">
    <citation type="journal article" date="2017" name="Proc. Natl. Acad. Sci. U.S.A.">
        <title>Comparative genomics uncovers the prolific and distinctive metabolic potential of the cyanobacterial genus Moorea.</title>
        <authorList>
            <person name="Leao T."/>
            <person name="Castelao G."/>
            <person name="Korobeynikov A."/>
            <person name="Monroe E.A."/>
            <person name="Podell S."/>
            <person name="Glukhov E."/>
            <person name="Allen E.E."/>
            <person name="Gerwick W.H."/>
            <person name="Gerwick L."/>
        </authorList>
    </citation>
    <scope>NUCLEOTIDE SEQUENCE</scope>
    <source>
        <strain evidence="7">PAL-8-15-08-1</strain>
    </source>
</reference>
<dbReference type="KEGG" id="mpro:BJP34_19950"/>
<dbReference type="EMBL" id="CP017599">
    <property type="protein sequence ID" value="AOX03137.1"/>
    <property type="molecule type" value="Genomic_DNA"/>
</dbReference>
<evidence type="ECO:0000313" key="2">
    <source>
        <dbReference type="EMBL" id="AOW98440.1"/>
    </source>
</evidence>
<protein>
    <submittedName>
        <fullName evidence="7">Transposase</fullName>
    </submittedName>
</protein>
<dbReference type="AlphaFoldDB" id="A0A1D8TW92"/>
<dbReference type="RefSeq" id="WP_070390947.1">
    <property type="nucleotide sequence ID" value="NZ_CP017599.1"/>
</dbReference>
<feature type="domain" description="Transposase IS200-like" evidence="1">
    <location>
        <begin position="12"/>
        <end position="135"/>
    </location>
</feature>
<proteinExistence type="predicted"/>
<evidence type="ECO:0000313" key="8">
    <source>
        <dbReference type="EMBL" id="AOX03137.1"/>
    </source>
</evidence>
<evidence type="ECO:0000313" key="9">
    <source>
        <dbReference type="EMBL" id="AOX03465.1"/>
    </source>
</evidence>
<dbReference type="SUPFAM" id="SSF143422">
    <property type="entry name" value="Transposase IS200-like"/>
    <property type="match status" value="1"/>
</dbReference>
<dbReference type="OrthoDB" id="9798161at2"/>
<dbReference type="EMBL" id="CP017599">
    <property type="protein sequence ID" value="AOX03465.1"/>
    <property type="molecule type" value="Genomic_DNA"/>
</dbReference>
<dbReference type="EMBL" id="CP017599">
    <property type="protein sequence ID" value="AOX01908.1"/>
    <property type="molecule type" value="Genomic_DNA"/>
</dbReference>
<dbReference type="Proteomes" id="UP000177870">
    <property type="component" value="Chromosome"/>
</dbReference>
<dbReference type="KEGG" id="mpro:BJP34_02360"/>